<feature type="compositionally biased region" description="Basic and acidic residues" evidence="4">
    <location>
        <begin position="1038"/>
        <end position="1055"/>
    </location>
</feature>
<feature type="region of interest" description="Disordered" evidence="4">
    <location>
        <begin position="260"/>
        <end position="337"/>
    </location>
</feature>
<dbReference type="GO" id="GO:0005634">
    <property type="term" value="C:nucleus"/>
    <property type="evidence" value="ECO:0007669"/>
    <property type="project" value="TreeGrafter"/>
</dbReference>
<feature type="compositionally biased region" description="Basic residues" evidence="4">
    <location>
        <begin position="385"/>
        <end position="395"/>
    </location>
</feature>
<evidence type="ECO:0000313" key="6">
    <source>
        <dbReference type="EMBL" id="KAF4691535.1"/>
    </source>
</evidence>
<feature type="compositionally biased region" description="Basic and acidic residues" evidence="4">
    <location>
        <begin position="11"/>
        <end position="24"/>
    </location>
</feature>
<comment type="caution">
    <text evidence="6">The sequence shown here is derived from an EMBL/GenBank/DDBJ whole genome shotgun (WGS) entry which is preliminary data.</text>
</comment>
<dbReference type="Gene3D" id="3.30.200.20">
    <property type="entry name" value="Phosphorylase Kinase, domain 1"/>
    <property type="match status" value="1"/>
</dbReference>
<dbReference type="InterPro" id="IPR008271">
    <property type="entry name" value="Ser/Thr_kinase_AS"/>
</dbReference>
<dbReference type="PROSITE" id="PS50011">
    <property type="entry name" value="PROTEIN_KINASE_DOM"/>
    <property type="match status" value="1"/>
</dbReference>
<feature type="region of interest" description="Disordered" evidence="4">
    <location>
        <begin position="927"/>
        <end position="954"/>
    </location>
</feature>
<dbReference type="GO" id="GO:0004674">
    <property type="term" value="F:protein serine/threonine kinase activity"/>
    <property type="evidence" value="ECO:0007669"/>
    <property type="project" value="TreeGrafter"/>
</dbReference>
<feature type="compositionally biased region" description="Polar residues" evidence="4">
    <location>
        <begin position="397"/>
        <end position="409"/>
    </location>
</feature>
<feature type="compositionally biased region" description="Polar residues" evidence="4">
    <location>
        <begin position="289"/>
        <end position="311"/>
    </location>
</feature>
<dbReference type="EMBL" id="JABANP010000076">
    <property type="protein sequence ID" value="KAF4691535.1"/>
    <property type="molecule type" value="Genomic_DNA"/>
</dbReference>
<proteinExistence type="predicted"/>
<evidence type="ECO:0000256" key="3">
    <source>
        <dbReference type="PROSITE-ProRule" id="PRU10141"/>
    </source>
</evidence>
<feature type="region of interest" description="Disordered" evidence="4">
    <location>
        <begin position="1102"/>
        <end position="1197"/>
    </location>
</feature>
<dbReference type="Gene3D" id="1.10.510.10">
    <property type="entry name" value="Transferase(Phosphotransferase) domain 1"/>
    <property type="match status" value="1"/>
</dbReference>
<name>A0A7J6P616_PEROL</name>
<feature type="compositionally biased region" description="Low complexity" evidence="4">
    <location>
        <begin position="927"/>
        <end position="948"/>
    </location>
</feature>
<feature type="compositionally biased region" description="Low complexity" evidence="4">
    <location>
        <begin position="272"/>
        <end position="288"/>
    </location>
</feature>
<feature type="binding site" evidence="3">
    <location>
        <position position="1404"/>
    </location>
    <ligand>
        <name>ATP</name>
        <dbReference type="ChEBI" id="CHEBI:30616"/>
    </ligand>
</feature>
<feature type="domain" description="Protein kinase" evidence="5">
    <location>
        <begin position="1372"/>
        <end position="1668"/>
    </location>
</feature>
<dbReference type="Proteomes" id="UP000541610">
    <property type="component" value="Unassembled WGS sequence"/>
</dbReference>
<feature type="compositionally biased region" description="Polar residues" evidence="4">
    <location>
        <begin position="363"/>
        <end position="375"/>
    </location>
</feature>
<dbReference type="Pfam" id="PF00069">
    <property type="entry name" value="Pkinase"/>
    <property type="match status" value="1"/>
</dbReference>
<protein>
    <recommendedName>
        <fullName evidence="5">Protein kinase domain-containing protein</fullName>
    </recommendedName>
</protein>
<organism evidence="6 7">
    <name type="scientific">Perkinsus olseni</name>
    <name type="common">Perkinsus atlanticus</name>
    <dbReference type="NCBI Taxonomy" id="32597"/>
    <lineage>
        <taxon>Eukaryota</taxon>
        <taxon>Sar</taxon>
        <taxon>Alveolata</taxon>
        <taxon>Perkinsozoa</taxon>
        <taxon>Perkinsea</taxon>
        <taxon>Perkinsida</taxon>
        <taxon>Perkinsidae</taxon>
        <taxon>Perkinsus</taxon>
    </lineage>
</organism>
<evidence type="ECO:0000313" key="7">
    <source>
        <dbReference type="Proteomes" id="UP000541610"/>
    </source>
</evidence>
<gene>
    <name evidence="6" type="ORF">FOZ60_015263</name>
</gene>
<evidence type="ECO:0000259" key="5">
    <source>
        <dbReference type="PROSITE" id="PS50011"/>
    </source>
</evidence>
<feature type="compositionally biased region" description="Polar residues" evidence="4">
    <location>
        <begin position="416"/>
        <end position="425"/>
    </location>
</feature>
<evidence type="ECO:0000256" key="2">
    <source>
        <dbReference type="ARBA" id="ARBA00022840"/>
    </source>
</evidence>
<dbReference type="PANTHER" id="PTHR44167">
    <property type="entry name" value="OVARIAN-SPECIFIC SERINE/THREONINE-PROTEIN KINASE LOK-RELATED"/>
    <property type="match status" value="1"/>
</dbReference>
<feature type="region of interest" description="Disordered" evidence="4">
    <location>
        <begin position="2077"/>
        <end position="2102"/>
    </location>
</feature>
<accession>A0A7J6P616</accession>
<feature type="compositionally biased region" description="Basic and acidic residues" evidence="4">
    <location>
        <begin position="2077"/>
        <end position="2092"/>
    </location>
</feature>
<dbReference type="PROSITE" id="PS00107">
    <property type="entry name" value="PROTEIN_KINASE_ATP"/>
    <property type="match status" value="1"/>
</dbReference>
<dbReference type="InterPro" id="IPR017441">
    <property type="entry name" value="Protein_kinase_ATP_BS"/>
</dbReference>
<feature type="region of interest" description="Disordered" evidence="4">
    <location>
        <begin position="182"/>
        <end position="220"/>
    </location>
</feature>
<keyword evidence="2 3" id="KW-0067">ATP-binding</keyword>
<dbReference type="CDD" id="cd00180">
    <property type="entry name" value="PKc"/>
    <property type="match status" value="1"/>
</dbReference>
<feature type="region of interest" description="Disordered" evidence="4">
    <location>
        <begin position="1"/>
        <end position="38"/>
    </location>
</feature>
<dbReference type="SMART" id="SM00220">
    <property type="entry name" value="S_TKc"/>
    <property type="match status" value="1"/>
</dbReference>
<feature type="region of interest" description="Disordered" evidence="4">
    <location>
        <begin position="1011"/>
        <end position="1057"/>
    </location>
</feature>
<feature type="region of interest" description="Disordered" evidence="4">
    <location>
        <begin position="360"/>
        <end position="427"/>
    </location>
</feature>
<feature type="compositionally biased region" description="Low complexity" evidence="4">
    <location>
        <begin position="1175"/>
        <end position="1191"/>
    </location>
</feature>
<dbReference type="SUPFAM" id="SSF56112">
    <property type="entry name" value="Protein kinase-like (PK-like)"/>
    <property type="match status" value="1"/>
</dbReference>
<dbReference type="InterPro" id="IPR000719">
    <property type="entry name" value="Prot_kinase_dom"/>
</dbReference>
<dbReference type="OrthoDB" id="441293at2759"/>
<dbReference type="InterPro" id="IPR011009">
    <property type="entry name" value="Kinase-like_dom_sf"/>
</dbReference>
<keyword evidence="1 3" id="KW-0547">Nucleotide-binding</keyword>
<reference evidence="6 7" key="1">
    <citation type="submission" date="2020-04" db="EMBL/GenBank/DDBJ databases">
        <title>Perkinsus olseni comparative genomics.</title>
        <authorList>
            <person name="Bogema D.R."/>
        </authorList>
    </citation>
    <scope>NUCLEOTIDE SEQUENCE [LARGE SCALE GENOMIC DNA]</scope>
    <source>
        <strain evidence="6">00978-12</strain>
    </source>
</reference>
<dbReference type="PROSITE" id="PS00108">
    <property type="entry name" value="PROTEIN_KINASE_ST"/>
    <property type="match status" value="1"/>
</dbReference>
<evidence type="ECO:0000256" key="1">
    <source>
        <dbReference type="ARBA" id="ARBA00022741"/>
    </source>
</evidence>
<dbReference type="PANTHER" id="PTHR44167:SF30">
    <property type="entry name" value="PHOSPHORYLASE KINASE"/>
    <property type="match status" value="1"/>
</dbReference>
<dbReference type="GO" id="GO:0005524">
    <property type="term" value="F:ATP binding"/>
    <property type="evidence" value="ECO:0007669"/>
    <property type="project" value="UniProtKB-UniRule"/>
</dbReference>
<dbReference type="GO" id="GO:0044773">
    <property type="term" value="P:mitotic DNA damage checkpoint signaling"/>
    <property type="evidence" value="ECO:0007669"/>
    <property type="project" value="TreeGrafter"/>
</dbReference>
<evidence type="ECO:0000256" key="4">
    <source>
        <dbReference type="SAM" id="MobiDB-lite"/>
    </source>
</evidence>
<sequence>MGTRDAWQPPDDDRAEPPAVRKEPSDDDLEWDDTHLEGSSRASQRSRFVISPEDTKRIAWDFFQMVFILYESLLDLLVIYPKFRLKYDSLCREVLSGDVRGLCLQCVHCGKIGHLSDMCQAYTNVMKAAEAFKRGTSGPFTPARARPTVFGSANSTTTLDSKLKSRMTRVLIRAKTAGAIPVSPVSEGRTPTRSEPEESGGLGLDATPVPEQLAKKHPDNPVKWLEELKARPGKERVVLPKNADSDRIVTTLFTHAQRRVAAAIAHRHRATQQKGSSSSGRGSSRPPGTNQAAINTTSPAIHSQRPTFTNGPPSSRMEEPRPEQGQLPPLPTALPKVLPSLSARGEGRVPALDLAKAGPIPTLSLTNSGSHSNRAPPTGGTLTRSSRRLHLRKSGRTSAGQPPTCSSTATRDRSTRANTPSSHRASLNIHGIIAEEGLPSTLLPSSTDRDPRRELKEEAQLVGELAFLGDLTCLAKLHHQKELFAEVERELDRIGEEAGPPSSPLGVDEGSLISPRLRLLNPSEPRRPTEWGERAEPCLCLSPEEWRQAWRGLKRHRSKARDQLSQSSVANPFADPLLRSICSGVSERLHRMEREETREGLLGIPEGVEEQLILLGEYIRRAVYPGTCAAQALAAVLPTLVEVKGLLKAFHVEVRKQNEARATAELRAGSLDSLSPMQSMRTPRPGDLYRWRRLMIALAWTASALLDCSDAVMAEGILATLLDIPVTAPSPGVMSPSSPDSLRPVGTSPPLYTLLSPVLAAAFFPESVEDSGLWVHPEVEDRRLALDRLRLLTTITAILNVIRRALGSTKDTPTVYVPLAARLRSAWAAIAQHAAPVVMGTWMASIFAHGTGVIPRFLTSRTPLHRLDGATTPEALLELVLAEAETALFSIPAELNDFLVDPHVGWYIHHHYSRFIRLYRRRPVDSTVPSPSAGSPSSTSSYASTAPPCQQEAPVEDSLAVAQLGVLRALAGARSPGARKKFHSLRVVDFLCGEIDLEHAAYHMEGRYREFTSRGGQGSRSASDSEESSDGSSGTSSERYHRAESFEHSPSEDLPARATQQEADYPKVGLLLLNLSFGTPVGSGTTQSDGAGGAAALLGAAPAEEVSRDPTATAAAVGGGGSEEEPLVPPPTALPPAAHAEDKDYRRSLSAPLPPPVSYSDCGDGAQEDGRIEGSGSSSSFLSSSSSPCSSRLPPATALSPPVVPRLAFQGLPPSVQGPGGLGIDPTPPEYVTGGIPPLTTIDDAEGYRGTGRAAAPGLGRPRLTPELFYDCGRKCRRLYRSEELQEGKGASPNDGTLDCRYCDQFPALNGKVNVLFMLSVHLSHQSNIGALRRLRHHEGLPSIRSCPSSPHRGLFRLLKLLAPGNFPQWIYADMKVVGGGAFGTVYRCETVLDGGDEEVVAVKLVSRNPNISDRCVLYDVFNEVTCLEEGRFDDYMAEIFDYGYDGGSYWIIMRFYDMTLTAWRSRLAQPLGDHLLDLLQAYRKVLTAVGKLHRDGLVHYDLKCDNIMVLDTHPRRGSQLTSTARGSSSGIAVVLADFGRLCVRNRGTEFVKPPEMLTMERALRRDDAAFDRRRSVGTTTASDVWSLGCMLYELITGQYLFYNDDWIRFFMRLTGGLTGRGVEGGRHGSPATAMPLDILTEENIEKFMLVREPQCRPTVAAILHRFQRVYAAVQLERGIRPHTWRSRHSHDYPFSPSTTDPRVLPIPGEANAALEMSTVSFEVEPRLSRVFEDTLLLTVPPQSNSVPESLVREALPTHVIDLRPSNEPNLSGFPATVTCVRASWGHLERGSRRSTRTFINNIPLLFDFARSAAASRGRLFLIDTGHVAMAFLALVVSEGHRLSIYRALCLLLSRHLSPLDQPYPRLIMAMAKWQQSRFLAWAHHDALLANGCMTGSCLCGVCSWILRTSAVRSIVPFRGIIHDDVPTIVTCRCSPAEPVKACANLYSCAAYCQYLRSMEGGDSDPSDAAVWLWLPATLNKDGEVKHCPFFRRTKGAEVSRGLDGSAVAARKKGGAVPCQAGKPSGSVMMSRMYRCVYCRVLSHAVVSVNSGGGKRGIKERGWVVLNLTNDAHRLRELHDAPPRRRLGDRPPDFNPDLNSSEDRVFSSLAPSLRGSLGGTASSATPAGSRRSGIDAAREIRPAGGTPAAATSKLFSTMEASPATTDTSALRYARGPMPQSFETPHIAAYMQKPVHKTVVQFCVCWLLI</sequence>